<comment type="caution">
    <text evidence="3">The sequence shown here is derived from an EMBL/GenBank/DDBJ whole genome shotgun (WGS) entry which is preliminary data.</text>
</comment>
<dbReference type="Proteomes" id="UP001273505">
    <property type="component" value="Unassembled WGS sequence"/>
</dbReference>
<dbReference type="PROSITE" id="PS51648">
    <property type="entry name" value="YCGL"/>
    <property type="match status" value="1"/>
</dbReference>
<proteinExistence type="inferred from homology"/>
<evidence type="ECO:0000256" key="1">
    <source>
        <dbReference type="HAMAP-Rule" id="MF_01866"/>
    </source>
</evidence>
<protein>
    <recommendedName>
        <fullName evidence="1">YcgL domain-containing protein SCD92_02230</fullName>
    </recommendedName>
</protein>
<dbReference type="PANTHER" id="PTHR38109:SF1">
    <property type="entry name" value="PROTEIN YCGL"/>
    <property type="match status" value="1"/>
</dbReference>
<sequence>MKIISQIYRSSKDSGMYLYCKKEDGLAKVPEALMQQFGKAVPAMVLVLTETRKLAHADISKVMAALQETGYFLQLPPAKNADQEAAAVASQNSKLF</sequence>
<gene>
    <name evidence="3" type="ORF">SCD92_02230</name>
</gene>
<organism evidence="3 4">
    <name type="scientific">Gilvimarinus gilvus</name>
    <dbReference type="NCBI Taxonomy" id="3058038"/>
    <lineage>
        <taxon>Bacteria</taxon>
        <taxon>Pseudomonadati</taxon>
        <taxon>Pseudomonadota</taxon>
        <taxon>Gammaproteobacteria</taxon>
        <taxon>Cellvibrionales</taxon>
        <taxon>Cellvibrionaceae</taxon>
        <taxon>Gilvimarinus</taxon>
    </lineage>
</organism>
<reference evidence="3 4" key="1">
    <citation type="submission" date="2023-11" db="EMBL/GenBank/DDBJ databases">
        <title>Gilvimarinus fulvus sp. nov., isolated from the surface of Kelp.</title>
        <authorList>
            <person name="Sun Y.Y."/>
            <person name="Gong Y."/>
            <person name="Du Z.J."/>
        </authorList>
    </citation>
    <scope>NUCLEOTIDE SEQUENCE [LARGE SCALE GENOMIC DNA]</scope>
    <source>
        <strain evidence="3 4">SDUM040013</strain>
    </source>
</reference>
<dbReference type="InterPro" id="IPR038068">
    <property type="entry name" value="YcgL-like_sf"/>
</dbReference>
<dbReference type="EMBL" id="JAXAFO010000002">
    <property type="protein sequence ID" value="MDX6848159.1"/>
    <property type="molecule type" value="Genomic_DNA"/>
</dbReference>
<evidence type="ECO:0000259" key="2">
    <source>
        <dbReference type="PROSITE" id="PS51648"/>
    </source>
</evidence>
<dbReference type="PANTHER" id="PTHR38109">
    <property type="entry name" value="PROTEIN YCGL"/>
    <property type="match status" value="1"/>
</dbReference>
<feature type="domain" description="YcgL" evidence="2">
    <location>
        <begin position="3"/>
        <end position="87"/>
    </location>
</feature>
<dbReference type="Gene3D" id="3.10.510.20">
    <property type="entry name" value="YcgL domain"/>
    <property type="match status" value="1"/>
</dbReference>
<evidence type="ECO:0000313" key="3">
    <source>
        <dbReference type="EMBL" id="MDX6848159.1"/>
    </source>
</evidence>
<dbReference type="SUPFAM" id="SSF160191">
    <property type="entry name" value="YcgL-like"/>
    <property type="match status" value="1"/>
</dbReference>
<keyword evidence="4" id="KW-1185">Reference proteome</keyword>
<accession>A0ABU4RTE2</accession>
<evidence type="ECO:0000313" key="4">
    <source>
        <dbReference type="Proteomes" id="UP001273505"/>
    </source>
</evidence>
<name>A0ABU4RTE2_9GAMM</name>
<dbReference type="RefSeq" id="WP_302723138.1">
    <property type="nucleotide sequence ID" value="NZ_JAULRU010000583.1"/>
</dbReference>
<dbReference type="Pfam" id="PF05166">
    <property type="entry name" value="YcgL"/>
    <property type="match status" value="1"/>
</dbReference>
<dbReference type="InterPro" id="IPR027354">
    <property type="entry name" value="YcgL_dom"/>
</dbReference>
<dbReference type="HAMAP" id="MF_01866">
    <property type="entry name" value="UPF0745"/>
    <property type="match status" value="1"/>
</dbReference>